<feature type="transmembrane region" description="Helical" evidence="6">
    <location>
        <begin position="228"/>
        <end position="246"/>
    </location>
</feature>
<dbReference type="InterPro" id="IPR002293">
    <property type="entry name" value="AA/rel_permease1"/>
</dbReference>
<feature type="transmembrane region" description="Helical" evidence="6">
    <location>
        <begin position="80"/>
        <end position="104"/>
    </location>
</feature>
<accession>A0A382MIH6</accession>
<gene>
    <name evidence="7" type="ORF">METZ01_LOCUS301142</name>
</gene>
<feature type="transmembrane region" description="Helical" evidence="6">
    <location>
        <begin position="21"/>
        <end position="41"/>
    </location>
</feature>
<feature type="transmembrane region" description="Helical" evidence="6">
    <location>
        <begin position="47"/>
        <end position="68"/>
    </location>
</feature>
<evidence type="ECO:0000256" key="4">
    <source>
        <dbReference type="ARBA" id="ARBA00022989"/>
    </source>
</evidence>
<dbReference type="PANTHER" id="PTHR42770">
    <property type="entry name" value="AMINO ACID TRANSPORTER-RELATED"/>
    <property type="match status" value="1"/>
</dbReference>
<evidence type="ECO:0000256" key="2">
    <source>
        <dbReference type="ARBA" id="ARBA00022475"/>
    </source>
</evidence>
<protein>
    <recommendedName>
        <fullName evidence="8">Amino acid permease/ SLC12A domain-containing protein</fullName>
    </recommendedName>
</protein>
<dbReference type="EMBL" id="UINC01093677">
    <property type="protein sequence ID" value="SVC48288.1"/>
    <property type="molecule type" value="Genomic_DNA"/>
</dbReference>
<name>A0A382MIH6_9ZZZZ</name>
<evidence type="ECO:0000256" key="5">
    <source>
        <dbReference type="ARBA" id="ARBA00023136"/>
    </source>
</evidence>
<dbReference type="InterPro" id="IPR050367">
    <property type="entry name" value="APC_superfamily"/>
</dbReference>
<evidence type="ECO:0000256" key="6">
    <source>
        <dbReference type="SAM" id="Phobius"/>
    </source>
</evidence>
<evidence type="ECO:0000256" key="1">
    <source>
        <dbReference type="ARBA" id="ARBA00004651"/>
    </source>
</evidence>
<keyword evidence="4 6" id="KW-1133">Transmembrane helix</keyword>
<comment type="subcellular location">
    <subcellularLocation>
        <location evidence="1">Cell membrane</location>
        <topology evidence="1">Multi-pass membrane protein</topology>
    </subcellularLocation>
</comment>
<organism evidence="7">
    <name type="scientific">marine metagenome</name>
    <dbReference type="NCBI Taxonomy" id="408172"/>
    <lineage>
        <taxon>unclassified sequences</taxon>
        <taxon>metagenomes</taxon>
        <taxon>ecological metagenomes</taxon>
    </lineage>
</organism>
<feature type="transmembrane region" description="Helical" evidence="6">
    <location>
        <begin position="188"/>
        <end position="208"/>
    </location>
</feature>
<feature type="transmembrane region" description="Helical" evidence="6">
    <location>
        <begin position="110"/>
        <end position="128"/>
    </location>
</feature>
<keyword evidence="3 6" id="KW-0812">Transmembrane</keyword>
<dbReference type="PANTHER" id="PTHR42770:SF18">
    <property type="entry name" value="ARGININE_AGMATINE ANTIPORTER"/>
    <property type="match status" value="1"/>
</dbReference>
<proteinExistence type="predicted"/>
<keyword evidence="5 6" id="KW-0472">Membrane</keyword>
<dbReference type="Gene3D" id="1.20.1740.10">
    <property type="entry name" value="Amino acid/polyamine transporter I"/>
    <property type="match status" value="1"/>
</dbReference>
<evidence type="ECO:0000313" key="7">
    <source>
        <dbReference type="EMBL" id="SVC48288.1"/>
    </source>
</evidence>
<dbReference type="Pfam" id="PF13520">
    <property type="entry name" value="AA_permease_2"/>
    <property type="match status" value="1"/>
</dbReference>
<evidence type="ECO:0008006" key="8">
    <source>
        <dbReference type="Google" id="ProtNLM"/>
    </source>
</evidence>
<dbReference type="GO" id="GO:0022857">
    <property type="term" value="F:transmembrane transporter activity"/>
    <property type="evidence" value="ECO:0007669"/>
    <property type="project" value="InterPro"/>
</dbReference>
<dbReference type="AlphaFoldDB" id="A0A382MIH6"/>
<evidence type="ECO:0000256" key="3">
    <source>
        <dbReference type="ARBA" id="ARBA00022692"/>
    </source>
</evidence>
<feature type="transmembrane region" description="Helical" evidence="6">
    <location>
        <begin position="158"/>
        <end position="181"/>
    </location>
</feature>
<reference evidence="7" key="1">
    <citation type="submission" date="2018-05" db="EMBL/GenBank/DDBJ databases">
        <authorList>
            <person name="Lanie J.A."/>
            <person name="Ng W.-L."/>
            <person name="Kazmierczak K.M."/>
            <person name="Andrzejewski T.M."/>
            <person name="Davidsen T.M."/>
            <person name="Wayne K.J."/>
            <person name="Tettelin H."/>
            <person name="Glass J.I."/>
            <person name="Rusch D."/>
            <person name="Podicherti R."/>
            <person name="Tsui H.-C.T."/>
            <person name="Winkler M.E."/>
        </authorList>
    </citation>
    <scope>NUCLEOTIDE SEQUENCE</scope>
</reference>
<feature type="transmembrane region" description="Helical" evidence="6">
    <location>
        <begin position="135"/>
        <end position="152"/>
    </location>
</feature>
<feature type="non-terminal residue" evidence="7">
    <location>
        <position position="323"/>
    </location>
</feature>
<sequence length="323" mass="33297">MVPAGHTPDEGLIREIGVRTLSLSIVNLVVGAGIFVLPGVVAAQLGSAAIVAYLVCSLAVGLVFLCFAEIGSRITLSGGAYAYIEEAFGPFAGFIASMLLWFGWSALSDAAITVAMVGALALAFPILAEPVPRSIFIITLLSFLAAVNVIGVKAGVRLFVFNTMAKLIPLVLLLAFGIFAIKFENLAIMEWPPIATVGGGAIILFFAFAGAESGLSASGEIKNPSKTVPLGLLLGLTGILALYVGLQTVSQGVLGAELANNMDAPLAAVATEVFGEWGAKMLMVGGVISIYATVSGDMLSAPRVVFASARDNNLPKFLATVHP</sequence>
<keyword evidence="2" id="KW-1003">Cell membrane</keyword>
<dbReference type="GO" id="GO:0005886">
    <property type="term" value="C:plasma membrane"/>
    <property type="evidence" value="ECO:0007669"/>
    <property type="project" value="UniProtKB-SubCell"/>
</dbReference>